<dbReference type="GO" id="GO:0016020">
    <property type="term" value="C:membrane"/>
    <property type="evidence" value="ECO:0007669"/>
    <property type="project" value="UniProtKB-SubCell"/>
</dbReference>
<evidence type="ECO:0000313" key="7">
    <source>
        <dbReference type="Proteomes" id="UP000670152"/>
    </source>
</evidence>
<proteinExistence type="predicted"/>
<dbReference type="Proteomes" id="UP000670152">
    <property type="component" value="Unassembled WGS sequence"/>
</dbReference>
<keyword evidence="3 5" id="KW-1133">Transmembrane helix</keyword>
<keyword evidence="2 5" id="KW-0812">Transmembrane</keyword>
<dbReference type="InterPro" id="IPR001694">
    <property type="entry name" value="NADH_UbQ_OxRdtase_su1/FPO"/>
</dbReference>
<dbReference type="EMBL" id="JAANIB010001834">
    <property type="protein sequence ID" value="KAG5342639.1"/>
    <property type="molecule type" value="Genomic_DNA"/>
</dbReference>
<evidence type="ECO:0000256" key="1">
    <source>
        <dbReference type="ARBA" id="ARBA00004141"/>
    </source>
</evidence>
<feature type="non-terminal residue" evidence="6">
    <location>
        <position position="62"/>
    </location>
</feature>
<protein>
    <submittedName>
        <fullName evidence="6">NU1M oxidoreductase</fullName>
    </submittedName>
</protein>
<feature type="transmembrane region" description="Helical" evidence="5">
    <location>
        <begin position="26"/>
        <end position="49"/>
    </location>
</feature>
<evidence type="ECO:0000313" key="6">
    <source>
        <dbReference type="EMBL" id="KAG5342639.1"/>
    </source>
</evidence>
<evidence type="ECO:0000256" key="4">
    <source>
        <dbReference type="ARBA" id="ARBA00023136"/>
    </source>
</evidence>
<dbReference type="Pfam" id="PF00146">
    <property type="entry name" value="NADHdh"/>
    <property type="match status" value="1"/>
</dbReference>
<dbReference type="OrthoDB" id="7700622at2759"/>
<keyword evidence="4 5" id="KW-0472">Membrane</keyword>
<dbReference type="AlphaFoldDB" id="A0A836G1J6"/>
<gene>
    <name evidence="6" type="primary">Mtnd1</name>
    <name evidence="6" type="ORF">G6Z77_0004574</name>
</gene>
<comment type="subcellular location">
    <subcellularLocation>
        <location evidence="1">Membrane</location>
        <topology evidence="1">Multi-pass membrane protein</topology>
    </subcellularLocation>
</comment>
<organism evidence="6 7">
    <name type="scientific">Acromyrmex heyeri</name>
    <dbReference type="NCBI Taxonomy" id="230685"/>
    <lineage>
        <taxon>Eukaryota</taxon>
        <taxon>Metazoa</taxon>
        <taxon>Ecdysozoa</taxon>
        <taxon>Arthropoda</taxon>
        <taxon>Hexapoda</taxon>
        <taxon>Insecta</taxon>
        <taxon>Pterygota</taxon>
        <taxon>Neoptera</taxon>
        <taxon>Endopterygota</taxon>
        <taxon>Hymenoptera</taxon>
        <taxon>Apocrita</taxon>
        <taxon>Aculeata</taxon>
        <taxon>Formicoidea</taxon>
        <taxon>Formicidae</taxon>
        <taxon>Myrmicinae</taxon>
        <taxon>Acromyrmex</taxon>
    </lineage>
</organism>
<keyword evidence="7" id="KW-1185">Reference proteome</keyword>
<comment type="caution">
    <text evidence="6">The sequence shown here is derived from an EMBL/GenBank/DDBJ whole genome shotgun (WGS) entry which is preliminary data.</text>
</comment>
<evidence type="ECO:0000256" key="2">
    <source>
        <dbReference type="ARBA" id="ARBA00022692"/>
    </source>
</evidence>
<feature type="non-terminal residue" evidence="6">
    <location>
        <position position="1"/>
    </location>
</feature>
<accession>A0A836G1J6</accession>
<reference evidence="6 7" key="1">
    <citation type="submission" date="2020-02" db="EMBL/GenBank/DDBJ databases">
        <title>Relaxed selection underlies rapid genomic changes in the transitions from sociality to social parasitism in ants.</title>
        <authorList>
            <person name="Bi X."/>
        </authorList>
    </citation>
    <scope>NUCLEOTIDE SEQUENCE [LARGE SCALE GENOMIC DNA]</scope>
    <source>
        <strain evidence="6">BGI-DK2014b</strain>
        <tissue evidence="6">Whole body</tissue>
    </source>
</reference>
<evidence type="ECO:0000256" key="5">
    <source>
        <dbReference type="SAM" id="Phobius"/>
    </source>
</evidence>
<evidence type="ECO:0000256" key="3">
    <source>
        <dbReference type="ARBA" id="ARBA00022989"/>
    </source>
</evidence>
<sequence length="62" mass="7459">IAKLNRRSIDFVEGESELVLRFNVEYFRATFALIFMAEYVIIIFFRYLVVSIFTNFIISLWI</sequence>
<name>A0A836G1J6_9HYME</name>